<dbReference type="Gene3D" id="3.40.50.1000">
    <property type="entry name" value="HAD superfamily/HAD-like"/>
    <property type="match status" value="1"/>
</dbReference>
<keyword evidence="1" id="KW-0809">Transit peptide</keyword>
<dbReference type="PANTHER" id="PTHR12210">
    <property type="entry name" value="DULLARD PROTEIN PHOSPHATASE"/>
    <property type="match status" value="1"/>
</dbReference>
<comment type="subunit">
    <text evidence="1">Component of the TIM23 complex.</text>
</comment>
<feature type="region of interest" description="Disordered" evidence="2">
    <location>
        <begin position="1"/>
        <end position="36"/>
    </location>
</feature>
<dbReference type="InterPro" id="IPR023214">
    <property type="entry name" value="HAD_sf"/>
</dbReference>
<proteinExistence type="inferred from homology"/>
<dbReference type="Proteomes" id="UP001194468">
    <property type="component" value="Unassembled WGS sequence"/>
</dbReference>
<comment type="subcellular location">
    <subcellularLocation>
        <location evidence="1">Mitochondrion inner membrane</location>
        <topology evidence="1">Single-pass membrane protein</topology>
    </subcellularLocation>
</comment>
<dbReference type="GO" id="GO:0005744">
    <property type="term" value="C:TIM23 mitochondrial import inner membrane translocase complex"/>
    <property type="evidence" value="ECO:0007669"/>
    <property type="project" value="UniProtKB-UniRule"/>
</dbReference>
<organism evidence="4 5">
    <name type="scientific">Boletus edulis BED1</name>
    <dbReference type="NCBI Taxonomy" id="1328754"/>
    <lineage>
        <taxon>Eukaryota</taxon>
        <taxon>Fungi</taxon>
        <taxon>Dikarya</taxon>
        <taxon>Basidiomycota</taxon>
        <taxon>Agaricomycotina</taxon>
        <taxon>Agaricomycetes</taxon>
        <taxon>Agaricomycetidae</taxon>
        <taxon>Boletales</taxon>
        <taxon>Boletineae</taxon>
        <taxon>Boletaceae</taxon>
        <taxon>Boletoideae</taxon>
        <taxon>Boletus</taxon>
    </lineage>
</organism>
<dbReference type="InterPro" id="IPR036412">
    <property type="entry name" value="HAD-like_sf"/>
</dbReference>
<keyword evidence="1" id="KW-0653">Protein transport</keyword>
<evidence type="ECO:0000259" key="3">
    <source>
        <dbReference type="PROSITE" id="PS50969"/>
    </source>
</evidence>
<evidence type="ECO:0000313" key="5">
    <source>
        <dbReference type="Proteomes" id="UP001194468"/>
    </source>
</evidence>
<dbReference type="Pfam" id="PF03031">
    <property type="entry name" value="NIF"/>
    <property type="match status" value="1"/>
</dbReference>
<feature type="region of interest" description="Disordered" evidence="2">
    <location>
        <begin position="80"/>
        <end position="169"/>
    </location>
</feature>
<evidence type="ECO:0000256" key="1">
    <source>
        <dbReference type="RuleBase" id="RU365079"/>
    </source>
</evidence>
<dbReference type="GO" id="GO:0015031">
    <property type="term" value="P:protein transport"/>
    <property type="evidence" value="ECO:0007669"/>
    <property type="project" value="UniProtKB-KW"/>
</dbReference>
<dbReference type="SUPFAM" id="SSF56784">
    <property type="entry name" value="HAD-like"/>
    <property type="match status" value="1"/>
</dbReference>
<feature type="compositionally biased region" description="Polar residues" evidence="2">
    <location>
        <begin position="472"/>
        <end position="486"/>
    </location>
</feature>
<reference evidence="4" key="2">
    <citation type="journal article" date="2020" name="Nat. Commun.">
        <title>Large-scale genome sequencing of mycorrhizal fungi provides insights into the early evolution of symbiotic traits.</title>
        <authorList>
            <person name="Miyauchi S."/>
            <person name="Kiss E."/>
            <person name="Kuo A."/>
            <person name="Drula E."/>
            <person name="Kohler A."/>
            <person name="Sanchez-Garcia M."/>
            <person name="Morin E."/>
            <person name="Andreopoulos B."/>
            <person name="Barry K.W."/>
            <person name="Bonito G."/>
            <person name="Buee M."/>
            <person name="Carver A."/>
            <person name="Chen C."/>
            <person name="Cichocki N."/>
            <person name="Clum A."/>
            <person name="Culley D."/>
            <person name="Crous P.W."/>
            <person name="Fauchery L."/>
            <person name="Girlanda M."/>
            <person name="Hayes R.D."/>
            <person name="Keri Z."/>
            <person name="LaButti K."/>
            <person name="Lipzen A."/>
            <person name="Lombard V."/>
            <person name="Magnuson J."/>
            <person name="Maillard F."/>
            <person name="Murat C."/>
            <person name="Nolan M."/>
            <person name="Ohm R.A."/>
            <person name="Pangilinan J."/>
            <person name="Pereira M.F."/>
            <person name="Perotto S."/>
            <person name="Peter M."/>
            <person name="Pfister S."/>
            <person name="Riley R."/>
            <person name="Sitrit Y."/>
            <person name="Stielow J.B."/>
            <person name="Szollosi G."/>
            <person name="Zifcakova L."/>
            <person name="Stursova M."/>
            <person name="Spatafora J.W."/>
            <person name="Tedersoo L."/>
            <person name="Vaario L.M."/>
            <person name="Yamada A."/>
            <person name="Yan M."/>
            <person name="Wang P."/>
            <person name="Xu J."/>
            <person name="Bruns T."/>
            <person name="Baldrian P."/>
            <person name="Vilgalys R."/>
            <person name="Dunand C."/>
            <person name="Henrissat B."/>
            <person name="Grigoriev I.V."/>
            <person name="Hibbett D."/>
            <person name="Nagy L.G."/>
            <person name="Martin F.M."/>
        </authorList>
    </citation>
    <scope>NUCLEOTIDE SEQUENCE</scope>
    <source>
        <strain evidence="4">BED1</strain>
    </source>
</reference>
<comment type="caution">
    <text evidence="4">The sequence shown here is derived from an EMBL/GenBank/DDBJ whole genome shotgun (WGS) entry which is preliminary data.</text>
</comment>
<feature type="compositionally biased region" description="Basic and acidic residues" evidence="2">
    <location>
        <begin position="17"/>
        <end position="30"/>
    </location>
</feature>
<comment type="similarity">
    <text evidence="1">Belongs to the TIM50 family.</text>
</comment>
<protein>
    <recommendedName>
        <fullName evidence="1">Mitochondrial import inner membrane translocase subunit TIM50</fullName>
    </recommendedName>
</protein>
<feature type="region of interest" description="Disordered" evidence="2">
    <location>
        <begin position="367"/>
        <end position="388"/>
    </location>
</feature>
<evidence type="ECO:0000256" key="2">
    <source>
        <dbReference type="SAM" id="MobiDB-lite"/>
    </source>
</evidence>
<dbReference type="InterPro" id="IPR004274">
    <property type="entry name" value="FCP1_dom"/>
</dbReference>
<accession>A0AAD4C9Q8</accession>
<gene>
    <name evidence="4" type="ORF">L210DRAFT_3383593</name>
</gene>
<keyword evidence="5" id="KW-1185">Reference proteome</keyword>
<keyword evidence="1" id="KW-0811">Translocation</keyword>
<evidence type="ECO:0000313" key="4">
    <source>
        <dbReference type="EMBL" id="KAF8452249.1"/>
    </source>
</evidence>
<feature type="compositionally biased region" description="Pro residues" evidence="2">
    <location>
        <begin position="136"/>
        <end position="145"/>
    </location>
</feature>
<dbReference type="InterPro" id="IPR050365">
    <property type="entry name" value="TIM50"/>
</dbReference>
<comment type="function">
    <text evidence="1">Essential component of the TIM23 complex, a complex that mediates the translocation of transit peptide-containing proteins across the mitochondrial inner membrane.</text>
</comment>
<feature type="domain" description="FCP1 homology" evidence="3">
    <location>
        <begin position="181"/>
        <end position="369"/>
    </location>
</feature>
<keyword evidence="1" id="KW-0496">Mitochondrion</keyword>
<keyword evidence="1" id="KW-0813">Transport</keyword>
<dbReference type="PROSITE" id="PS50969">
    <property type="entry name" value="FCP1"/>
    <property type="match status" value="1"/>
</dbReference>
<sequence length="524" mass="59019">MSRSRRRRGEPAASHWEPGHHRSHSDEYRQRHYAPPSEFLPRDSFNYWREDFVAPPSYYPQRSYGQESYNELWHNDSRSWHAESSYSRPRRHSGLSRDQGDRSSPHRNPPHHRYSTCTPYIARPTRSPRSPIEPIQLPPKPVPPESPRKALPPADMSCQPPKPSPEYLSLSQEPSEILRDPAVTRKLLVLDLNGTLLIRSPRSRTTSGPQLRPVQPRPYMQSFRQYLFCLPTKAWLDTMVWSSAQPHSVDDMVDKVFGTTKGELKAVWNRKSLGLSEADYHRKALTTKDLTKPWDLFASALGPEILDGCSAVSPQSRIIQSALTTLLLDDSPHKAVLQPYSHVCIPEYDRTRRQHDLRSFLATQELKQNKKAKQKNQVEATTHSTDPMIPEPLSLAELAEKESYDVILLAVIGILETMKLQSNVAGWIRSGGLWATQERGEEGGSLDPELHSVAEIRGSKTVSNAAVRAGNDASSTSHPAASSEQAHPQGKLWFNDSSVVAFWVARGRRALMELGIPAVHGMTG</sequence>
<dbReference type="AlphaFoldDB" id="A0AAD4C9Q8"/>
<name>A0AAD4C9Q8_BOLED</name>
<dbReference type="SMART" id="SM00577">
    <property type="entry name" value="CPDc"/>
    <property type="match status" value="1"/>
</dbReference>
<feature type="region of interest" description="Disordered" evidence="2">
    <location>
        <begin position="466"/>
        <end position="488"/>
    </location>
</feature>
<reference evidence="4" key="1">
    <citation type="submission" date="2019-10" db="EMBL/GenBank/DDBJ databases">
        <authorList>
            <consortium name="DOE Joint Genome Institute"/>
            <person name="Kuo A."/>
            <person name="Miyauchi S."/>
            <person name="Kiss E."/>
            <person name="Drula E."/>
            <person name="Kohler A."/>
            <person name="Sanchez-Garcia M."/>
            <person name="Andreopoulos B."/>
            <person name="Barry K.W."/>
            <person name="Bonito G."/>
            <person name="Buee M."/>
            <person name="Carver A."/>
            <person name="Chen C."/>
            <person name="Cichocki N."/>
            <person name="Clum A."/>
            <person name="Culley D."/>
            <person name="Crous P.W."/>
            <person name="Fauchery L."/>
            <person name="Girlanda M."/>
            <person name="Hayes R."/>
            <person name="Keri Z."/>
            <person name="LaButti K."/>
            <person name="Lipzen A."/>
            <person name="Lombard V."/>
            <person name="Magnuson J."/>
            <person name="Maillard F."/>
            <person name="Morin E."/>
            <person name="Murat C."/>
            <person name="Nolan M."/>
            <person name="Ohm R."/>
            <person name="Pangilinan J."/>
            <person name="Pereira M."/>
            <person name="Perotto S."/>
            <person name="Peter M."/>
            <person name="Riley R."/>
            <person name="Sitrit Y."/>
            <person name="Stielow B."/>
            <person name="Szollosi G."/>
            <person name="Zifcakova L."/>
            <person name="Stursova M."/>
            <person name="Spatafora J.W."/>
            <person name="Tedersoo L."/>
            <person name="Vaario L.-M."/>
            <person name="Yamada A."/>
            <person name="Yan M."/>
            <person name="Wang P."/>
            <person name="Xu J."/>
            <person name="Bruns T."/>
            <person name="Baldrian P."/>
            <person name="Vilgalys R."/>
            <person name="Henrissat B."/>
            <person name="Grigoriev I.V."/>
            <person name="Hibbett D."/>
            <person name="Nagy L.G."/>
            <person name="Martin F.M."/>
        </authorList>
    </citation>
    <scope>NUCLEOTIDE SEQUENCE</scope>
    <source>
        <strain evidence="4">BED1</strain>
    </source>
</reference>
<dbReference type="EMBL" id="WHUW01000001">
    <property type="protein sequence ID" value="KAF8452249.1"/>
    <property type="molecule type" value="Genomic_DNA"/>
</dbReference>